<gene>
    <name evidence="2" type="ORF">NBH00_10985</name>
</gene>
<reference evidence="2 3" key="1">
    <citation type="submission" date="2022-06" db="EMBL/GenBank/DDBJ databases">
        <title>Paraconexibacter antarcticus.</title>
        <authorList>
            <person name="Kim C.S."/>
        </authorList>
    </citation>
    <scope>NUCLEOTIDE SEQUENCE [LARGE SCALE GENOMIC DNA]</scope>
    <source>
        <strain evidence="2 3">02-257</strain>
    </source>
</reference>
<dbReference type="SMART" id="SM00044">
    <property type="entry name" value="CYCc"/>
    <property type="match status" value="1"/>
</dbReference>
<organism evidence="2 3">
    <name type="scientific">Paraconexibacter antarcticus</name>
    <dbReference type="NCBI Taxonomy" id="2949664"/>
    <lineage>
        <taxon>Bacteria</taxon>
        <taxon>Bacillati</taxon>
        <taxon>Actinomycetota</taxon>
        <taxon>Thermoleophilia</taxon>
        <taxon>Solirubrobacterales</taxon>
        <taxon>Paraconexibacteraceae</taxon>
        <taxon>Paraconexibacter</taxon>
    </lineage>
</organism>
<dbReference type="Proteomes" id="UP001056035">
    <property type="component" value="Chromosome"/>
</dbReference>
<sequence length="346" mass="36144">MPKADSGAASDGGLLEVLWGHLGRRGEGAQNARGRLEAFRAWRRRGASDLDHDVAALFGLIAMGPSDLGGLMPGLRALLGRRVMRDLPRDAISTVFQAYVRGVGRIAAAEAEIARGLLVGQPSEAQARILDETLDGLVPLASKGFDLLHQMLLLDALVEVVAGIEDPGGDDPMAIAMVDLVGSTRYLTTSGPGELERLVDALFEAGQAATAHRSVHVVKYVGDGLFVAGRDVSEVADVALQVVRRLEEVLPLRARGGLAWGAVVQRAGDVFGLPINVAHIATRAARPGTVLATSEAAALLPPSRRGRYRTIQAAHPVLDGKRVATVRAVASTDTGRASGPAPAGGD</sequence>
<evidence type="ECO:0000313" key="3">
    <source>
        <dbReference type="Proteomes" id="UP001056035"/>
    </source>
</evidence>
<feature type="domain" description="Guanylate cyclase" evidence="1">
    <location>
        <begin position="174"/>
        <end position="278"/>
    </location>
</feature>
<dbReference type="EMBL" id="CP098502">
    <property type="protein sequence ID" value="UTI66710.1"/>
    <property type="molecule type" value="Genomic_DNA"/>
</dbReference>
<protein>
    <submittedName>
        <fullName evidence="2">Adenylate/guanylate cyclase domain-containing protein</fullName>
    </submittedName>
</protein>
<proteinExistence type="predicted"/>
<dbReference type="InterPro" id="IPR001054">
    <property type="entry name" value="A/G_cyclase"/>
</dbReference>
<dbReference type="Gene3D" id="3.30.70.1230">
    <property type="entry name" value="Nucleotide cyclase"/>
    <property type="match status" value="1"/>
</dbReference>
<dbReference type="RefSeq" id="WP_254573376.1">
    <property type="nucleotide sequence ID" value="NZ_CP098502.1"/>
</dbReference>
<dbReference type="CDD" id="cd07302">
    <property type="entry name" value="CHD"/>
    <property type="match status" value="1"/>
</dbReference>
<name>A0ABY5DXG4_9ACTN</name>
<evidence type="ECO:0000313" key="2">
    <source>
        <dbReference type="EMBL" id="UTI66710.1"/>
    </source>
</evidence>
<keyword evidence="3" id="KW-1185">Reference proteome</keyword>
<dbReference type="PROSITE" id="PS50125">
    <property type="entry name" value="GUANYLATE_CYCLASE_2"/>
    <property type="match status" value="1"/>
</dbReference>
<dbReference type="InterPro" id="IPR029787">
    <property type="entry name" value="Nucleotide_cyclase"/>
</dbReference>
<dbReference type="SUPFAM" id="SSF55073">
    <property type="entry name" value="Nucleotide cyclase"/>
    <property type="match status" value="1"/>
</dbReference>
<accession>A0ABY5DXG4</accession>
<evidence type="ECO:0000259" key="1">
    <source>
        <dbReference type="PROSITE" id="PS50125"/>
    </source>
</evidence>